<organism evidence="3 4">
    <name type="scientific">Mariniblastus fucicola</name>
    <dbReference type="NCBI Taxonomy" id="980251"/>
    <lineage>
        <taxon>Bacteria</taxon>
        <taxon>Pseudomonadati</taxon>
        <taxon>Planctomycetota</taxon>
        <taxon>Planctomycetia</taxon>
        <taxon>Pirellulales</taxon>
        <taxon>Pirellulaceae</taxon>
        <taxon>Mariniblastus</taxon>
    </lineage>
</organism>
<dbReference type="InterPro" id="IPR048950">
    <property type="entry name" value="Ppx_GppA_C"/>
</dbReference>
<dbReference type="CDD" id="cd00077">
    <property type="entry name" value="HDc"/>
    <property type="match status" value="1"/>
</dbReference>
<dbReference type="GO" id="GO:0004309">
    <property type="term" value="F:exopolyphosphatase activity"/>
    <property type="evidence" value="ECO:0007669"/>
    <property type="project" value="UniProtKB-EC"/>
</dbReference>
<keyword evidence="4" id="KW-1185">Reference proteome</keyword>
<proteinExistence type="predicted"/>
<keyword evidence="3" id="KW-0378">Hydrolase</keyword>
<accession>A0A5B9P8C9</accession>
<dbReference type="Gene3D" id="1.10.3210.10">
    <property type="entry name" value="Hypothetical protein af1432"/>
    <property type="match status" value="1"/>
</dbReference>
<dbReference type="Pfam" id="PF21447">
    <property type="entry name" value="Ppx-GppA_III"/>
    <property type="match status" value="1"/>
</dbReference>
<evidence type="ECO:0000313" key="3">
    <source>
        <dbReference type="EMBL" id="QEG22604.1"/>
    </source>
</evidence>
<dbReference type="SUPFAM" id="SSF53067">
    <property type="entry name" value="Actin-like ATPase domain"/>
    <property type="match status" value="2"/>
</dbReference>
<dbReference type="PANTHER" id="PTHR30005:SF0">
    <property type="entry name" value="RETROGRADE REGULATION PROTEIN 2"/>
    <property type="match status" value="1"/>
</dbReference>
<protein>
    <submittedName>
        <fullName evidence="3">Exopolyphosphatase</fullName>
        <ecNumber evidence="3">3.6.1.11</ecNumber>
    </submittedName>
</protein>
<evidence type="ECO:0000259" key="1">
    <source>
        <dbReference type="Pfam" id="PF02541"/>
    </source>
</evidence>
<dbReference type="InterPro" id="IPR003695">
    <property type="entry name" value="Ppx_GppA_N"/>
</dbReference>
<feature type="domain" description="Ppx/GppA phosphatase C-terminal" evidence="2">
    <location>
        <begin position="338"/>
        <end position="485"/>
    </location>
</feature>
<dbReference type="KEGG" id="mff:MFFC18_24870"/>
<name>A0A5B9P8C9_9BACT</name>
<dbReference type="Proteomes" id="UP000322214">
    <property type="component" value="Chromosome"/>
</dbReference>
<dbReference type="Pfam" id="PF02541">
    <property type="entry name" value="Ppx-GppA"/>
    <property type="match status" value="1"/>
</dbReference>
<dbReference type="CDD" id="cd24006">
    <property type="entry name" value="ASKHA_NBD_PPX_GppA"/>
    <property type="match status" value="1"/>
</dbReference>
<dbReference type="InterPro" id="IPR050273">
    <property type="entry name" value="GppA/Ppx_hydrolase"/>
</dbReference>
<dbReference type="STRING" id="980251.GCA_001642875_04708"/>
<gene>
    <name evidence="3" type="primary">ppx</name>
    <name evidence="3" type="ORF">MFFC18_24870</name>
</gene>
<dbReference type="SUPFAM" id="SSF109604">
    <property type="entry name" value="HD-domain/PDEase-like"/>
    <property type="match status" value="1"/>
</dbReference>
<sequence>MNRDLQYSNVERNAEPKMVAVIDVGASSLRMQIAEIRYDGSIRKLESFSQALSLGKDSFSTGVIARDTIENCVHVLSIYRAKLDEYEITDPDNIRVIATSGVNEASNRLAFLDRIYVATGFEINSFDEAELHRITYRGIQPYIKSAPKYFKGETLAVEVGGGTTEALWLSNGNVAFARAYRLGALRMRQRLELYDAPLAKARELMERQIRDTIVLLKDSVPDTMDSLIAMGGDIRFAASEIKQSTIGNELVDIKLKALERFVNEVLESSPEHIVMRHHMSLPDAQLLGPGLLTVATFARAWGIDKITVANVNLRDGMISEMAKGRMWNPSIGEQILRGATQLGRKYHFNEAHSIHVAKLTSMLFDQLQPLHGMSGRFRGLLQVAAILHQVGSFISNKGSHKHSMYIIENSEFFGIGSEDKRIVALVARYHRRAMPSSRHIGYSSLSRDLRVAVSKMSSILRLAIALNASNTQRIDSIKCKMLPHEIQLVTEDMSDLSLERMELRQAGRLFESIFGKPVVLTSTSI</sequence>
<dbReference type="Gene3D" id="3.30.420.40">
    <property type="match status" value="1"/>
</dbReference>
<dbReference type="AlphaFoldDB" id="A0A5B9P8C9"/>
<dbReference type="EC" id="3.6.1.11" evidence="3"/>
<dbReference type="InterPro" id="IPR043129">
    <property type="entry name" value="ATPase_NBD"/>
</dbReference>
<dbReference type="EMBL" id="CP042912">
    <property type="protein sequence ID" value="QEG22604.1"/>
    <property type="molecule type" value="Genomic_DNA"/>
</dbReference>
<evidence type="ECO:0000259" key="2">
    <source>
        <dbReference type="Pfam" id="PF21447"/>
    </source>
</evidence>
<dbReference type="InterPro" id="IPR003607">
    <property type="entry name" value="HD/PDEase_dom"/>
</dbReference>
<reference evidence="3 4" key="1">
    <citation type="submission" date="2019-08" db="EMBL/GenBank/DDBJ databases">
        <title>Deep-cultivation of Planctomycetes and their phenomic and genomic characterization uncovers novel biology.</title>
        <authorList>
            <person name="Wiegand S."/>
            <person name="Jogler M."/>
            <person name="Boedeker C."/>
            <person name="Pinto D."/>
            <person name="Vollmers J."/>
            <person name="Rivas-Marin E."/>
            <person name="Kohn T."/>
            <person name="Peeters S.H."/>
            <person name="Heuer A."/>
            <person name="Rast P."/>
            <person name="Oberbeckmann S."/>
            <person name="Bunk B."/>
            <person name="Jeske O."/>
            <person name="Meyerdierks A."/>
            <person name="Storesund J.E."/>
            <person name="Kallscheuer N."/>
            <person name="Luecker S."/>
            <person name="Lage O.M."/>
            <person name="Pohl T."/>
            <person name="Merkel B.J."/>
            <person name="Hornburger P."/>
            <person name="Mueller R.-W."/>
            <person name="Bruemmer F."/>
            <person name="Labrenz M."/>
            <person name="Spormann A.M."/>
            <person name="Op den Camp H."/>
            <person name="Overmann J."/>
            <person name="Amann R."/>
            <person name="Jetten M.S.M."/>
            <person name="Mascher T."/>
            <person name="Medema M.H."/>
            <person name="Devos D.P."/>
            <person name="Kaster A.-K."/>
            <person name="Ovreas L."/>
            <person name="Rohde M."/>
            <person name="Galperin M.Y."/>
            <person name="Jogler C."/>
        </authorList>
    </citation>
    <scope>NUCLEOTIDE SEQUENCE [LARGE SCALE GENOMIC DNA]</scope>
    <source>
        <strain evidence="3 4">FC18</strain>
    </source>
</reference>
<dbReference type="OrthoDB" id="9807195at2"/>
<evidence type="ECO:0000313" key="4">
    <source>
        <dbReference type="Proteomes" id="UP000322214"/>
    </source>
</evidence>
<dbReference type="Gene3D" id="3.30.420.150">
    <property type="entry name" value="Exopolyphosphatase. Domain 2"/>
    <property type="match status" value="1"/>
</dbReference>
<feature type="domain" description="Ppx/GppA phosphatase N-terminal" evidence="1">
    <location>
        <begin position="39"/>
        <end position="322"/>
    </location>
</feature>
<dbReference type="PANTHER" id="PTHR30005">
    <property type="entry name" value="EXOPOLYPHOSPHATASE"/>
    <property type="match status" value="1"/>
</dbReference>
<dbReference type="RefSeq" id="WP_075086387.1">
    <property type="nucleotide sequence ID" value="NZ_LWSI01000057.1"/>
</dbReference>